<evidence type="ECO:0000313" key="11">
    <source>
        <dbReference type="Proteomes" id="UP000325672"/>
    </source>
</evidence>
<sequence>MFTPQVSLPKPKEEPTGVTCDRPISTSDLKLDPAYSLGIKKQPSIFFVPGRNQLTLLSSRAPVPYRPTTVKMISDDDLHRLAVFLGSCAMMMIVLYHFLEVNAKDTGVEDASEVKRSAAAFQESVAASPSTVPAAAAGGSSAIGGEKDR</sequence>
<keyword evidence="11" id="KW-1185">Reference proteome</keyword>
<proteinExistence type="inferred from homology"/>
<accession>A0A5N6T7T0</accession>
<dbReference type="InterPro" id="IPR036330">
    <property type="entry name" value="Ost4p_sf"/>
</dbReference>
<feature type="region of interest" description="Disordered" evidence="9">
    <location>
        <begin position="129"/>
        <end position="149"/>
    </location>
</feature>
<evidence type="ECO:0000256" key="3">
    <source>
        <dbReference type="ARBA" id="ARBA00017662"/>
    </source>
</evidence>
<feature type="compositionally biased region" description="Low complexity" evidence="9">
    <location>
        <begin position="129"/>
        <end position="140"/>
    </location>
</feature>
<dbReference type="Pfam" id="PF10215">
    <property type="entry name" value="Ost4"/>
    <property type="match status" value="1"/>
</dbReference>
<name>A0A5N6T7T0_ASPPS</name>
<comment type="similarity">
    <text evidence="2">Belongs to the OST4 family.</text>
</comment>
<keyword evidence="10" id="KW-0808">Transferase</keyword>
<keyword evidence="6" id="KW-0735">Signal-anchor</keyword>
<dbReference type="PANTHER" id="PTHR48164">
    <property type="entry name" value="DOLICHYL-DIPHOSPHOOLIGOSACCHARIDE--PROTEIN GLYCOSYLTRANSFERASE SUBUNIT 4"/>
    <property type="match status" value="1"/>
</dbReference>
<protein>
    <recommendedName>
        <fullName evidence="3">Dolichyl-diphosphooligosaccharide--protein glycosyltransferase subunit 4</fullName>
    </recommendedName>
</protein>
<dbReference type="GO" id="GO:0016740">
    <property type="term" value="F:transferase activity"/>
    <property type="evidence" value="ECO:0007669"/>
    <property type="project" value="UniProtKB-KW"/>
</dbReference>
<evidence type="ECO:0000256" key="6">
    <source>
        <dbReference type="ARBA" id="ARBA00022968"/>
    </source>
</evidence>
<dbReference type="AlphaFoldDB" id="A0A5N6T7T0"/>
<evidence type="ECO:0000256" key="7">
    <source>
        <dbReference type="ARBA" id="ARBA00022989"/>
    </source>
</evidence>
<dbReference type="PANTHER" id="PTHR48164:SF1">
    <property type="entry name" value="DOLICHYL-DIPHOSPHOOLIGOSACCHARIDE--PROTEIN GLYCOSYLTRANSFERASE SUBUNIT 4"/>
    <property type="match status" value="1"/>
</dbReference>
<comment type="subcellular location">
    <subcellularLocation>
        <location evidence="1">Endoplasmic reticulum membrane</location>
        <topology evidence="1">Single-pass type III membrane protein</topology>
    </subcellularLocation>
</comment>
<dbReference type="OrthoDB" id="2124077at2759"/>
<evidence type="ECO:0000313" key="10">
    <source>
        <dbReference type="EMBL" id="KAE8142393.1"/>
    </source>
</evidence>
<dbReference type="RefSeq" id="XP_031918456.1">
    <property type="nucleotide sequence ID" value="XM_032058596.1"/>
</dbReference>
<evidence type="ECO:0000256" key="2">
    <source>
        <dbReference type="ARBA" id="ARBA00007685"/>
    </source>
</evidence>
<evidence type="ECO:0000256" key="4">
    <source>
        <dbReference type="ARBA" id="ARBA00022692"/>
    </source>
</evidence>
<feature type="region of interest" description="Disordered" evidence="9">
    <location>
        <begin position="1"/>
        <end position="23"/>
    </location>
</feature>
<dbReference type="GO" id="GO:0018279">
    <property type="term" value="P:protein N-linked glycosylation via asparagine"/>
    <property type="evidence" value="ECO:0007669"/>
    <property type="project" value="TreeGrafter"/>
</dbReference>
<keyword evidence="7" id="KW-1133">Transmembrane helix</keyword>
<keyword evidence="4" id="KW-0812">Transmembrane</keyword>
<dbReference type="SUPFAM" id="SSF103464">
    <property type="entry name" value="Oligosaccharyltransferase subunit ost4p"/>
    <property type="match status" value="1"/>
</dbReference>
<dbReference type="GeneID" id="43642806"/>
<dbReference type="InterPro" id="IPR018943">
    <property type="entry name" value="Oligosaccaryltransferase"/>
</dbReference>
<reference evidence="10 11" key="1">
    <citation type="submission" date="2019-04" db="EMBL/GenBank/DDBJ databases">
        <title>Friends and foes A comparative genomics study of 23 Aspergillus species from section Flavi.</title>
        <authorList>
            <consortium name="DOE Joint Genome Institute"/>
            <person name="Kjaerbolling I."/>
            <person name="Vesth T."/>
            <person name="Frisvad J.C."/>
            <person name="Nybo J.L."/>
            <person name="Theobald S."/>
            <person name="Kildgaard S."/>
            <person name="Isbrandt T."/>
            <person name="Kuo A."/>
            <person name="Sato A."/>
            <person name="Lyhne E.K."/>
            <person name="Kogle M.E."/>
            <person name="Wiebenga A."/>
            <person name="Kun R.S."/>
            <person name="Lubbers R.J."/>
            <person name="Makela M.R."/>
            <person name="Barry K."/>
            <person name="Chovatia M."/>
            <person name="Clum A."/>
            <person name="Daum C."/>
            <person name="Haridas S."/>
            <person name="He G."/>
            <person name="LaButti K."/>
            <person name="Lipzen A."/>
            <person name="Mondo S."/>
            <person name="Riley R."/>
            <person name="Salamov A."/>
            <person name="Simmons B.A."/>
            <person name="Magnuson J.K."/>
            <person name="Henrissat B."/>
            <person name="Mortensen U.H."/>
            <person name="Larsen T.O."/>
            <person name="Devries R.P."/>
            <person name="Grigoriev I.V."/>
            <person name="Machida M."/>
            <person name="Baker S.E."/>
            <person name="Andersen M.R."/>
        </authorList>
    </citation>
    <scope>NUCLEOTIDE SEQUENCE [LARGE SCALE GENOMIC DNA]</scope>
    <source>
        <strain evidence="10 11">CBS 117625</strain>
    </source>
</reference>
<dbReference type="Proteomes" id="UP000325672">
    <property type="component" value="Unassembled WGS sequence"/>
</dbReference>
<evidence type="ECO:0000256" key="5">
    <source>
        <dbReference type="ARBA" id="ARBA00022824"/>
    </source>
</evidence>
<dbReference type="GO" id="GO:0008250">
    <property type="term" value="C:oligosaccharyltransferase complex"/>
    <property type="evidence" value="ECO:0007669"/>
    <property type="project" value="TreeGrafter"/>
</dbReference>
<gene>
    <name evidence="10" type="ORF">BDV38DRAFT_277923</name>
</gene>
<evidence type="ECO:0000256" key="1">
    <source>
        <dbReference type="ARBA" id="ARBA00004643"/>
    </source>
</evidence>
<dbReference type="EMBL" id="ML743554">
    <property type="protein sequence ID" value="KAE8142393.1"/>
    <property type="molecule type" value="Genomic_DNA"/>
</dbReference>
<evidence type="ECO:0000256" key="9">
    <source>
        <dbReference type="SAM" id="MobiDB-lite"/>
    </source>
</evidence>
<organism evidence="10 11">
    <name type="scientific">Aspergillus pseudotamarii</name>
    <dbReference type="NCBI Taxonomy" id="132259"/>
    <lineage>
        <taxon>Eukaryota</taxon>
        <taxon>Fungi</taxon>
        <taxon>Dikarya</taxon>
        <taxon>Ascomycota</taxon>
        <taxon>Pezizomycotina</taxon>
        <taxon>Eurotiomycetes</taxon>
        <taxon>Eurotiomycetidae</taxon>
        <taxon>Eurotiales</taxon>
        <taxon>Aspergillaceae</taxon>
        <taxon>Aspergillus</taxon>
        <taxon>Aspergillus subgen. Circumdati</taxon>
    </lineage>
</organism>
<keyword evidence="5" id="KW-0256">Endoplasmic reticulum</keyword>
<keyword evidence="8" id="KW-0472">Membrane</keyword>
<evidence type="ECO:0000256" key="8">
    <source>
        <dbReference type="ARBA" id="ARBA00023136"/>
    </source>
</evidence>
<dbReference type="InterPro" id="IPR051307">
    <property type="entry name" value="OST4"/>
</dbReference>